<protein>
    <submittedName>
        <fullName evidence="2">Uncharacterized protein</fullName>
    </submittedName>
</protein>
<dbReference type="EMBL" id="CAKOFQ010006932">
    <property type="protein sequence ID" value="CAH1983145.1"/>
    <property type="molecule type" value="Genomic_DNA"/>
</dbReference>
<evidence type="ECO:0000313" key="3">
    <source>
        <dbReference type="Proteomes" id="UP001152888"/>
    </source>
</evidence>
<feature type="signal peptide" evidence="1">
    <location>
        <begin position="1"/>
        <end position="18"/>
    </location>
</feature>
<organism evidence="2 3">
    <name type="scientific">Acanthoscelides obtectus</name>
    <name type="common">Bean weevil</name>
    <name type="synonym">Bruchus obtectus</name>
    <dbReference type="NCBI Taxonomy" id="200917"/>
    <lineage>
        <taxon>Eukaryota</taxon>
        <taxon>Metazoa</taxon>
        <taxon>Ecdysozoa</taxon>
        <taxon>Arthropoda</taxon>
        <taxon>Hexapoda</taxon>
        <taxon>Insecta</taxon>
        <taxon>Pterygota</taxon>
        <taxon>Neoptera</taxon>
        <taxon>Endopterygota</taxon>
        <taxon>Coleoptera</taxon>
        <taxon>Polyphaga</taxon>
        <taxon>Cucujiformia</taxon>
        <taxon>Chrysomeloidea</taxon>
        <taxon>Chrysomelidae</taxon>
        <taxon>Bruchinae</taxon>
        <taxon>Bruchini</taxon>
        <taxon>Acanthoscelides</taxon>
    </lineage>
</organism>
<feature type="chain" id="PRO_5040415221" evidence="1">
    <location>
        <begin position="19"/>
        <end position="134"/>
    </location>
</feature>
<proteinExistence type="predicted"/>
<comment type="caution">
    <text evidence="2">The sequence shown here is derived from an EMBL/GenBank/DDBJ whole genome shotgun (WGS) entry which is preliminary data.</text>
</comment>
<gene>
    <name evidence="2" type="ORF">ACAOBT_LOCUS15401</name>
</gene>
<dbReference type="AlphaFoldDB" id="A0A9P0L0Z9"/>
<evidence type="ECO:0000256" key="1">
    <source>
        <dbReference type="SAM" id="SignalP"/>
    </source>
</evidence>
<dbReference type="Pfam" id="PF15868">
    <property type="entry name" value="MBF2"/>
    <property type="match status" value="1"/>
</dbReference>
<dbReference type="InterPro" id="IPR031734">
    <property type="entry name" value="MBF2"/>
</dbReference>
<name>A0A9P0L0Z9_ACAOB</name>
<keyword evidence="3" id="KW-1185">Reference proteome</keyword>
<keyword evidence="1" id="KW-0732">Signal</keyword>
<accession>A0A9P0L0Z9</accession>
<dbReference type="Proteomes" id="UP001152888">
    <property type="component" value="Unassembled WGS sequence"/>
</dbReference>
<reference evidence="2" key="1">
    <citation type="submission" date="2022-03" db="EMBL/GenBank/DDBJ databases">
        <authorList>
            <person name="Sayadi A."/>
        </authorList>
    </citation>
    <scope>NUCLEOTIDE SEQUENCE</scope>
</reference>
<sequence length="134" mass="14965">MVHKALLACSLLVATANCSNTTLGWGDDSDNPNLTICPYPWEINECYDMESEIVLYEPGKFLRRALHEVTFPPYGGLYRSQILCILATDLSGGKSVGRISVAQGGLFQPYVKLKFVSARGKSMHYRVRVYTSPW</sequence>
<evidence type="ECO:0000313" key="2">
    <source>
        <dbReference type="EMBL" id="CAH1983145.1"/>
    </source>
</evidence>